<dbReference type="Gene3D" id="3.30.420.10">
    <property type="entry name" value="Ribonuclease H-like superfamily/Ribonuclease H"/>
    <property type="match status" value="1"/>
</dbReference>
<evidence type="ECO:0000256" key="10">
    <source>
        <dbReference type="HAMAP-Rule" id="MF_00042"/>
    </source>
</evidence>
<dbReference type="AlphaFoldDB" id="A0A2S9WVR1"/>
<dbReference type="PANTHER" id="PTHR10642">
    <property type="entry name" value="RIBONUCLEASE H1"/>
    <property type="match status" value="1"/>
</dbReference>
<sequence length="161" mass="18584">MDQVHIYTDGSSRGNPGPGGYGIVMEQVGRNFKKEFAQGYRKTTNNRMELLAVIVALEKIKKPEIPITVFTDSKYVSDAVNKKWIDGWIRRKWKNVKNVDLWKRFIKAYNQAPAKFVWIKGHNDHPQNERCDQLAVYAATHPEHHLIDEGFEAAGKDLFKK</sequence>
<dbReference type="InterPro" id="IPR002156">
    <property type="entry name" value="RNaseH_domain"/>
</dbReference>
<name>A0A2S9WVR1_9FLAO</name>
<evidence type="ECO:0000256" key="5">
    <source>
        <dbReference type="ARBA" id="ARBA00022722"/>
    </source>
</evidence>
<protein>
    <recommendedName>
        <fullName evidence="4 10">Ribonuclease H</fullName>
        <shortName evidence="10">RNase H</shortName>
        <ecNumber evidence="4 10">3.1.26.4</ecNumber>
    </recommendedName>
</protein>
<gene>
    <name evidence="10" type="primary">rnhA</name>
    <name evidence="12" type="ORF">BST86_10735</name>
</gene>
<feature type="binding site" evidence="10">
    <location>
        <position position="49"/>
    </location>
    <ligand>
        <name>Mg(2+)</name>
        <dbReference type="ChEBI" id="CHEBI:18420"/>
        <label>1</label>
    </ligand>
</feature>
<evidence type="ECO:0000256" key="7">
    <source>
        <dbReference type="ARBA" id="ARBA00022759"/>
    </source>
</evidence>
<evidence type="ECO:0000256" key="2">
    <source>
        <dbReference type="ARBA" id="ARBA00005300"/>
    </source>
</evidence>
<dbReference type="InterPro" id="IPR036397">
    <property type="entry name" value="RNaseH_sf"/>
</dbReference>
<dbReference type="GO" id="GO:0003676">
    <property type="term" value="F:nucleic acid binding"/>
    <property type="evidence" value="ECO:0007669"/>
    <property type="project" value="InterPro"/>
</dbReference>
<keyword evidence="9 10" id="KW-0460">Magnesium</keyword>
<keyword evidence="8 10" id="KW-0378">Hydrolase</keyword>
<evidence type="ECO:0000256" key="9">
    <source>
        <dbReference type="ARBA" id="ARBA00022842"/>
    </source>
</evidence>
<dbReference type="EC" id="3.1.26.4" evidence="4 10"/>
<evidence type="ECO:0000256" key="8">
    <source>
        <dbReference type="ARBA" id="ARBA00022801"/>
    </source>
</evidence>
<dbReference type="GO" id="GO:0004523">
    <property type="term" value="F:RNA-DNA hybrid ribonuclease activity"/>
    <property type="evidence" value="ECO:0007669"/>
    <property type="project" value="UniProtKB-UniRule"/>
</dbReference>
<evidence type="ECO:0000313" key="13">
    <source>
        <dbReference type="Proteomes" id="UP000239532"/>
    </source>
</evidence>
<proteinExistence type="inferred from homology"/>
<reference evidence="12 13" key="1">
    <citation type="submission" date="2016-11" db="EMBL/GenBank/DDBJ databases">
        <title>Trade-off between light-utilization and light-protection in marine flavobacteria.</title>
        <authorList>
            <person name="Kumagai Y."/>
        </authorList>
    </citation>
    <scope>NUCLEOTIDE SEQUENCE [LARGE SCALE GENOMIC DNA]</scope>
    <source>
        <strain evidence="12 13">JCM 17109</strain>
    </source>
</reference>
<comment type="similarity">
    <text evidence="2 10">Belongs to the RNase H family.</text>
</comment>
<comment type="cofactor">
    <cofactor evidence="10">
        <name>Mg(2+)</name>
        <dbReference type="ChEBI" id="CHEBI:18420"/>
    </cofactor>
    <text evidence="10">Binds 1 Mg(2+) ion per subunit. May bind a second metal ion at a regulatory site, or after substrate binding.</text>
</comment>
<evidence type="ECO:0000256" key="1">
    <source>
        <dbReference type="ARBA" id="ARBA00000077"/>
    </source>
</evidence>
<comment type="function">
    <text evidence="10">Endonuclease that specifically degrades the RNA of RNA-DNA hybrids.</text>
</comment>
<dbReference type="SUPFAM" id="SSF53098">
    <property type="entry name" value="Ribonuclease H-like"/>
    <property type="match status" value="1"/>
</dbReference>
<evidence type="ECO:0000256" key="6">
    <source>
        <dbReference type="ARBA" id="ARBA00022723"/>
    </source>
</evidence>
<keyword evidence="5 10" id="KW-0540">Nuclease</keyword>
<dbReference type="OrthoDB" id="7845843at2"/>
<comment type="caution">
    <text evidence="12">The sequence shown here is derived from an EMBL/GenBank/DDBJ whole genome shotgun (WGS) entry which is preliminary data.</text>
</comment>
<feature type="binding site" evidence="10">
    <location>
        <position position="9"/>
    </location>
    <ligand>
        <name>Mg(2+)</name>
        <dbReference type="ChEBI" id="CHEBI:18420"/>
        <label>1</label>
    </ligand>
</feature>
<dbReference type="Pfam" id="PF00075">
    <property type="entry name" value="RNase_H"/>
    <property type="match status" value="1"/>
</dbReference>
<feature type="binding site" evidence="10">
    <location>
        <position position="72"/>
    </location>
    <ligand>
        <name>Mg(2+)</name>
        <dbReference type="ChEBI" id="CHEBI:18420"/>
        <label>1</label>
    </ligand>
</feature>
<feature type="binding site" evidence="10">
    <location>
        <position position="9"/>
    </location>
    <ligand>
        <name>Mg(2+)</name>
        <dbReference type="ChEBI" id="CHEBI:18420"/>
        <label>2</label>
    </ligand>
</feature>
<evidence type="ECO:0000256" key="3">
    <source>
        <dbReference type="ARBA" id="ARBA00011245"/>
    </source>
</evidence>
<dbReference type="InterPro" id="IPR050092">
    <property type="entry name" value="RNase_H"/>
</dbReference>
<keyword evidence="7 10" id="KW-0255">Endonuclease</keyword>
<keyword evidence="13" id="KW-1185">Reference proteome</keyword>
<comment type="subcellular location">
    <subcellularLocation>
        <location evidence="10">Cytoplasm</location>
    </subcellularLocation>
</comment>
<dbReference type="RefSeq" id="WP_105983254.1">
    <property type="nucleotide sequence ID" value="NZ_MQUC01000003.1"/>
</dbReference>
<dbReference type="CDD" id="cd09278">
    <property type="entry name" value="RNase_HI_prokaryote_like"/>
    <property type="match status" value="1"/>
</dbReference>
<dbReference type="NCBIfam" id="NF001236">
    <property type="entry name" value="PRK00203.1"/>
    <property type="match status" value="1"/>
</dbReference>
<evidence type="ECO:0000256" key="4">
    <source>
        <dbReference type="ARBA" id="ARBA00012180"/>
    </source>
</evidence>
<feature type="binding site" evidence="10">
    <location>
        <position position="132"/>
    </location>
    <ligand>
        <name>Mg(2+)</name>
        <dbReference type="ChEBI" id="CHEBI:18420"/>
        <label>2</label>
    </ligand>
</feature>
<dbReference type="InterPro" id="IPR012337">
    <property type="entry name" value="RNaseH-like_sf"/>
</dbReference>
<dbReference type="HAMAP" id="MF_00042">
    <property type="entry name" value="RNase_H"/>
    <property type="match status" value="1"/>
</dbReference>
<dbReference type="Proteomes" id="UP000239532">
    <property type="component" value="Unassembled WGS sequence"/>
</dbReference>
<accession>A0A2S9WVR1</accession>
<comment type="catalytic activity">
    <reaction evidence="1 10">
        <text>Endonucleolytic cleavage to 5'-phosphomonoester.</text>
        <dbReference type="EC" id="3.1.26.4"/>
    </reaction>
</comment>
<dbReference type="GO" id="GO:0043137">
    <property type="term" value="P:DNA replication, removal of RNA primer"/>
    <property type="evidence" value="ECO:0007669"/>
    <property type="project" value="TreeGrafter"/>
</dbReference>
<evidence type="ECO:0000313" key="12">
    <source>
        <dbReference type="EMBL" id="PRP67531.1"/>
    </source>
</evidence>
<dbReference type="EMBL" id="MQUC01000003">
    <property type="protein sequence ID" value="PRP67531.1"/>
    <property type="molecule type" value="Genomic_DNA"/>
</dbReference>
<keyword evidence="6 10" id="KW-0479">Metal-binding</keyword>
<dbReference type="GO" id="GO:0005737">
    <property type="term" value="C:cytoplasm"/>
    <property type="evidence" value="ECO:0007669"/>
    <property type="project" value="UniProtKB-SubCell"/>
</dbReference>
<dbReference type="GO" id="GO:0000287">
    <property type="term" value="F:magnesium ion binding"/>
    <property type="evidence" value="ECO:0007669"/>
    <property type="project" value="UniProtKB-UniRule"/>
</dbReference>
<feature type="domain" description="RNase H type-1" evidence="11">
    <location>
        <begin position="1"/>
        <end position="140"/>
    </location>
</feature>
<comment type="subunit">
    <text evidence="3 10">Monomer.</text>
</comment>
<dbReference type="InterPro" id="IPR022892">
    <property type="entry name" value="RNaseHI"/>
</dbReference>
<organism evidence="12 13">
    <name type="scientific">Nonlabens agnitus</name>
    <dbReference type="NCBI Taxonomy" id="870484"/>
    <lineage>
        <taxon>Bacteria</taxon>
        <taxon>Pseudomonadati</taxon>
        <taxon>Bacteroidota</taxon>
        <taxon>Flavobacteriia</taxon>
        <taxon>Flavobacteriales</taxon>
        <taxon>Flavobacteriaceae</taxon>
        <taxon>Nonlabens</taxon>
    </lineage>
</organism>
<dbReference type="PROSITE" id="PS50879">
    <property type="entry name" value="RNASE_H_1"/>
    <property type="match status" value="1"/>
</dbReference>
<dbReference type="PANTHER" id="PTHR10642:SF26">
    <property type="entry name" value="RIBONUCLEASE H1"/>
    <property type="match status" value="1"/>
</dbReference>
<keyword evidence="10" id="KW-0963">Cytoplasm</keyword>
<evidence type="ECO:0000259" key="11">
    <source>
        <dbReference type="PROSITE" id="PS50879"/>
    </source>
</evidence>